<feature type="domain" description="Fibronectin type-III" evidence="1">
    <location>
        <begin position="171"/>
        <end position="274"/>
    </location>
</feature>
<dbReference type="InterPro" id="IPR036116">
    <property type="entry name" value="FN3_sf"/>
</dbReference>
<name>A0A7M7P263_STRPU</name>
<dbReference type="PROSITE" id="PS50853">
    <property type="entry name" value="FN3"/>
    <property type="match status" value="1"/>
</dbReference>
<organism evidence="2 3">
    <name type="scientific">Strongylocentrotus purpuratus</name>
    <name type="common">Purple sea urchin</name>
    <dbReference type="NCBI Taxonomy" id="7668"/>
    <lineage>
        <taxon>Eukaryota</taxon>
        <taxon>Metazoa</taxon>
        <taxon>Echinodermata</taxon>
        <taxon>Eleutherozoa</taxon>
        <taxon>Echinozoa</taxon>
        <taxon>Echinoidea</taxon>
        <taxon>Euechinoidea</taxon>
        <taxon>Echinacea</taxon>
        <taxon>Camarodonta</taxon>
        <taxon>Echinidea</taxon>
        <taxon>Strongylocentrotidae</taxon>
        <taxon>Strongylocentrotus</taxon>
    </lineage>
</organism>
<dbReference type="InterPro" id="IPR003961">
    <property type="entry name" value="FN3_dom"/>
</dbReference>
<dbReference type="AlphaFoldDB" id="A0A7M7P263"/>
<dbReference type="EnsemblMetazoa" id="XM_030988234">
    <property type="protein sequence ID" value="XP_030844094"/>
    <property type="gene ID" value="LOC105436569"/>
</dbReference>
<dbReference type="CDD" id="cd00063">
    <property type="entry name" value="FN3"/>
    <property type="match status" value="1"/>
</dbReference>
<evidence type="ECO:0000259" key="1">
    <source>
        <dbReference type="PROSITE" id="PS50853"/>
    </source>
</evidence>
<reference evidence="2" key="2">
    <citation type="submission" date="2021-01" db="UniProtKB">
        <authorList>
            <consortium name="EnsemblMetazoa"/>
        </authorList>
    </citation>
    <scope>IDENTIFICATION</scope>
</reference>
<evidence type="ECO:0000313" key="2">
    <source>
        <dbReference type="EnsemblMetazoa" id="XP_030844094"/>
    </source>
</evidence>
<dbReference type="SUPFAM" id="SSF49265">
    <property type="entry name" value="Fibronectin type III"/>
    <property type="match status" value="1"/>
</dbReference>
<dbReference type="PANTHER" id="PTHR26391:SF18">
    <property type="entry name" value="PROTEIN KINASE RECEPTOR TIE-1, PUTATIVE-RELATED"/>
    <property type="match status" value="1"/>
</dbReference>
<proteinExistence type="predicted"/>
<dbReference type="Proteomes" id="UP000007110">
    <property type="component" value="Unassembled WGS sequence"/>
</dbReference>
<protein>
    <recommendedName>
        <fullName evidence="1">Fibronectin type-III domain-containing protein</fullName>
    </recommendedName>
</protein>
<dbReference type="OrthoDB" id="6138780at2759"/>
<evidence type="ECO:0000313" key="3">
    <source>
        <dbReference type="Proteomes" id="UP000007110"/>
    </source>
</evidence>
<dbReference type="Pfam" id="PF00041">
    <property type="entry name" value="fn3"/>
    <property type="match status" value="1"/>
</dbReference>
<dbReference type="FunFam" id="2.60.40.10:FF:002017">
    <property type="entry name" value="Uncharacterized protein"/>
    <property type="match status" value="1"/>
</dbReference>
<dbReference type="KEGG" id="spu:105436569"/>
<dbReference type="Gene3D" id="2.60.40.10">
    <property type="entry name" value="Immunoglobulins"/>
    <property type="match status" value="1"/>
</dbReference>
<dbReference type="GeneID" id="105436569"/>
<dbReference type="InParanoid" id="A0A7M7P263"/>
<dbReference type="SMART" id="SM00060">
    <property type="entry name" value="FN3"/>
    <property type="match status" value="1"/>
</dbReference>
<dbReference type="PANTHER" id="PTHR26391">
    <property type="entry name" value="INACTIVE TYROSINE-PROTEIN KINASE 7"/>
    <property type="match status" value="1"/>
</dbReference>
<accession>A0A7M7P263</accession>
<dbReference type="InterPro" id="IPR013783">
    <property type="entry name" value="Ig-like_fold"/>
</dbReference>
<sequence>MQKMQYSFFMSSDAKLIVGDLNVNIPVLSVSMEASAMQTQESVYVLLVSTEQHVNTSWAATALGRMAAFLVIPQEMITVQDVGVNSSAYQTPLDAPVQQDSWESIVQQNVTQERMELIVCKSVTALHVTSVPRIQENALMGLRVKKAGLVSTVKITSSVYMYISYSNLFPEPASVGVLKLSPSTTQIEVSWEPSSNPRSADYYIIRYSLYQKLACQSPETTPTEFKVNTTYTQLNNHNLVGLEPYSRYQITVTAVNGAGQREPTMGYSETRPGRE</sequence>
<reference evidence="3" key="1">
    <citation type="submission" date="2015-02" db="EMBL/GenBank/DDBJ databases">
        <title>Genome sequencing for Strongylocentrotus purpuratus.</title>
        <authorList>
            <person name="Murali S."/>
            <person name="Liu Y."/>
            <person name="Vee V."/>
            <person name="English A."/>
            <person name="Wang M."/>
            <person name="Skinner E."/>
            <person name="Han Y."/>
            <person name="Muzny D.M."/>
            <person name="Worley K.C."/>
            <person name="Gibbs R.A."/>
        </authorList>
    </citation>
    <scope>NUCLEOTIDE SEQUENCE</scope>
</reference>
<dbReference type="RefSeq" id="XP_030844094.1">
    <property type="nucleotide sequence ID" value="XM_030988234.1"/>
</dbReference>
<keyword evidence="3" id="KW-1185">Reference proteome</keyword>